<dbReference type="EMBL" id="LAZR01051805">
    <property type="protein sequence ID" value="KKK84384.1"/>
    <property type="molecule type" value="Genomic_DNA"/>
</dbReference>
<proteinExistence type="predicted"/>
<protein>
    <submittedName>
        <fullName evidence="1">Uncharacterized protein</fullName>
    </submittedName>
</protein>
<dbReference type="AlphaFoldDB" id="A0A0F9B166"/>
<gene>
    <name evidence="1" type="ORF">LCGC14_2783900</name>
</gene>
<organism evidence="1">
    <name type="scientific">marine sediment metagenome</name>
    <dbReference type="NCBI Taxonomy" id="412755"/>
    <lineage>
        <taxon>unclassified sequences</taxon>
        <taxon>metagenomes</taxon>
        <taxon>ecological metagenomes</taxon>
    </lineage>
</organism>
<sequence>MSLTVTFETIEDIKDFSRSLQVLKLQILQFQATVVRDIANEITIFVIHAKMRAAGFSEKIIDGTILDNIEIIGNKKIRFHIRSEYFSSTGFDVALAREEGTDDHFVKPVVKEALHGGPTWPFFSKGHEVSGIMAFFIVRDTVKETAPRVQEQYRRDLLQWYVANLGGIAS</sequence>
<accession>A0A0F9B166</accession>
<feature type="non-terminal residue" evidence="1">
    <location>
        <position position="170"/>
    </location>
</feature>
<name>A0A0F9B166_9ZZZZ</name>
<reference evidence="1" key="1">
    <citation type="journal article" date="2015" name="Nature">
        <title>Complex archaea that bridge the gap between prokaryotes and eukaryotes.</title>
        <authorList>
            <person name="Spang A."/>
            <person name="Saw J.H."/>
            <person name="Jorgensen S.L."/>
            <person name="Zaremba-Niedzwiedzka K."/>
            <person name="Martijn J."/>
            <person name="Lind A.E."/>
            <person name="van Eijk R."/>
            <person name="Schleper C."/>
            <person name="Guy L."/>
            <person name="Ettema T.J."/>
        </authorList>
    </citation>
    <scope>NUCLEOTIDE SEQUENCE</scope>
</reference>
<evidence type="ECO:0000313" key="1">
    <source>
        <dbReference type="EMBL" id="KKK84384.1"/>
    </source>
</evidence>
<comment type="caution">
    <text evidence="1">The sequence shown here is derived from an EMBL/GenBank/DDBJ whole genome shotgun (WGS) entry which is preliminary data.</text>
</comment>